<gene>
    <name evidence="1" type="ORF">ALAG00032_LOCUS11309</name>
</gene>
<protein>
    <submittedName>
        <fullName evidence="1">Uncharacterized protein</fullName>
    </submittedName>
</protein>
<reference evidence="1" key="1">
    <citation type="submission" date="2021-01" db="EMBL/GenBank/DDBJ databases">
        <authorList>
            <person name="Corre E."/>
            <person name="Pelletier E."/>
            <person name="Niang G."/>
            <person name="Scheremetjew M."/>
            <person name="Finn R."/>
            <person name="Kale V."/>
            <person name="Holt S."/>
            <person name="Cochrane G."/>
            <person name="Meng A."/>
            <person name="Brown T."/>
            <person name="Cohen L."/>
        </authorList>
    </citation>
    <scope>NUCLEOTIDE SEQUENCE</scope>
    <source>
        <strain evidence="1">CCMP1510</strain>
    </source>
</reference>
<dbReference type="AlphaFoldDB" id="A0A7S3K072"/>
<sequence>MQQSITSRSEHYCRGKNNLSVGFELEAINALEKGVNVSSCIEPVYGVLNQELVREWASLHCRNSTHLSSPAAAAFFLAQRTTIRFRSPYFQVLMIMSIFRLNL</sequence>
<organism evidence="1">
    <name type="scientific">Aureoumbra lagunensis</name>
    <dbReference type="NCBI Taxonomy" id="44058"/>
    <lineage>
        <taxon>Eukaryota</taxon>
        <taxon>Sar</taxon>
        <taxon>Stramenopiles</taxon>
        <taxon>Ochrophyta</taxon>
        <taxon>Pelagophyceae</taxon>
        <taxon>Pelagomonadales</taxon>
        <taxon>Aureoumbra</taxon>
    </lineage>
</organism>
<dbReference type="EMBL" id="HBIJ01016988">
    <property type="protein sequence ID" value="CAE0370531.1"/>
    <property type="molecule type" value="Transcribed_RNA"/>
</dbReference>
<name>A0A7S3K072_9STRA</name>
<proteinExistence type="predicted"/>
<evidence type="ECO:0000313" key="1">
    <source>
        <dbReference type="EMBL" id="CAE0370531.1"/>
    </source>
</evidence>
<accession>A0A7S3K072</accession>